<feature type="domain" description="EF-hand" evidence="7">
    <location>
        <begin position="166"/>
        <end position="201"/>
    </location>
</feature>
<dbReference type="PROSITE" id="PS50222">
    <property type="entry name" value="EF_HAND_2"/>
    <property type="match status" value="6"/>
</dbReference>
<dbReference type="FunFam" id="1.10.238.10:FF:000003">
    <property type="entry name" value="Calmodulin A"/>
    <property type="match status" value="1"/>
</dbReference>
<comment type="subcellular location">
    <subcellularLocation>
        <location evidence="1">Cytoplasm</location>
    </subcellularLocation>
</comment>
<dbReference type="InterPro" id="IPR002048">
    <property type="entry name" value="EF_hand_dom"/>
</dbReference>
<evidence type="ECO:0000256" key="1">
    <source>
        <dbReference type="ARBA" id="ARBA00004496"/>
    </source>
</evidence>
<feature type="domain" description="EF-hand" evidence="7">
    <location>
        <begin position="202"/>
        <end position="237"/>
    </location>
</feature>
<dbReference type="AlphaFoldDB" id="A0A7S2NKV4"/>
<dbReference type="InterPro" id="IPR011992">
    <property type="entry name" value="EF-hand-dom_pair"/>
</dbReference>
<dbReference type="GO" id="GO:0005737">
    <property type="term" value="C:cytoplasm"/>
    <property type="evidence" value="ECO:0007669"/>
    <property type="project" value="UniProtKB-SubCell"/>
</dbReference>
<evidence type="ECO:0000256" key="6">
    <source>
        <dbReference type="SAM" id="MobiDB-lite"/>
    </source>
</evidence>
<proteinExistence type="predicted"/>
<dbReference type="GO" id="GO:0005509">
    <property type="term" value="F:calcium ion binding"/>
    <property type="evidence" value="ECO:0007669"/>
    <property type="project" value="InterPro"/>
</dbReference>
<dbReference type="Gene3D" id="1.10.238.10">
    <property type="entry name" value="EF-hand"/>
    <property type="match status" value="4"/>
</dbReference>
<sequence length="410" mass="44384">MEDTSMKSSPSMAKPSMDEVMEERRSTLGDRHFVGRAEDLTMGVLPLAAAFDKFDKDASNGLDGTELRSALEHLGIEASSEQASIILKQYDQYPDQVIDVKEFTSIVRDIKLMVEYDKDKDGALNASELLPCMNSLGFSMDNAQIEHLMKRFDADQNGAIDLVELSSLMRTAKAFLKYDTDKSGTIDVDELRDALRKLGLRAGGLEARSLFRRYDADGNGSIELHEFAVLVRDLQLYASFDTNADGTIDEEELTSALRQLGLRHPAAESTARAKEVLQLWDVDGDGLLNLSEFSQLASDIRIFRDADAGGDGLLSEGELAVALVNLGVKADAATVLQSHQGAEASGMMSLLEFGRAIRELTAPPVAADQVAAVPAKSHARMSRRPSAINIAPFKASNLTNGGNLAGELAA</sequence>
<dbReference type="InterPro" id="IPR051426">
    <property type="entry name" value="Peflin/Sorcin_CaBP"/>
</dbReference>
<evidence type="ECO:0000256" key="2">
    <source>
        <dbReference type="ARBA" id="ARBA00022490"/>
    </source>
</evidence>
<protein>
    <recommendedName>
        <fullName evidence="7">EF-hand domain-containing protein</fullName>
    </recommendedName>
</protein>
<feature type="domain" description="EF-hand" evidence="7">
    <location>
        <begin position="42"/>
        <end position="77"/>
    </location>
</feature>
<evidence type="ECO:0000256" key="5">
    <source>
        <dbReference type="ARBA" id="ARBA00022837"/>
    </source>
</evidence>
<keyword evidence="5" id="KW-0106">Calcium</keyword>
<dbReference type="PROSITE" id="PS00018">
    <property type="entry name" value="EF_HAND_1"/>
    <property type="match status" value="5"/>
</dbReference>
<accession>A0A7S2NKV4</accession>
<dbReference type="InterPro" id="IPR018247">
    <property type="entry name" value="EF_Hand_1_Ca_BS"/>
</dbReference>
<dbReference type="Pfam" id="PF13499">
    <property type="entry name" value="EF-hand_7"/>
    <property type="match status" value="4"/>
</dbReference>
<evidence type="ECO:0000256" key="4">
    <source>
        <dbReference type="ARBA" id="ARBA00022737"/>
    </source>
</evidence>
<organism evidence="8">
    <name type="scientific">Haptolina brevifila</name>
    <dbReference type="NCBI Taxonomy" id="156173"/>
    <lineage>
        <taxon>Eukaryota</taxon>
        <taxon>Haptista</taxon>
        <taxon>Haptophyta</taxon>
        <taxon>Prymnesiophyceae</taxon>
        <taxon>Prymnesiales</taxon>
        <taxon>Prymnesiaceae</taxon>
        <taxon>Haptolina</taxon>
    </lineage>
</organism>
<dbReference type="SMART" id="SM00054">
    <property type="entry name" value="EFh"/>
    <property type="match status" value="8"/>
</dbReference>
<feature type="compositionally biased region" description="Low complexity" evidence="6">
    <location>
        <begin position="1"/>
        <end position="15"/>
    </location>
</feature>
<feature type="domain" description="EF-hand" evidence="7">
    <location>
        <begin position="268"/>
        <end position="303"/>
    </location>
</feature>
<evidence type="ECO:0000256" key="3">
    <source>
        <dbReference type="ARBA" id="ARBA00022723"/>
    </source>
</evidence>
<keyword evidence="2" id="KW-0963">Cytoplasm</keyword>
<name>A0A7S2NKV4_9EUKA</name>
<feature type="domain" description="EF-hand" evidence="7">
    <location>
        <begin position="104"/>
        <end position="139"/>
    </location>
</feature>
<dbReference type="CDD" id="cd00051">
    <property type="entry name" value="EFh"/>
    <property type="match status" value="1"/>
</dbReference>
<evidence type="ECO:0000313" key="8">
    <source>
        <dbReference type="EMBL" id="CAD9545574.1"/>
    </source>
</evidence>
<dbReference type="PANTHER" id="PTHR46212">
    <property type="entry name" value="PEFLIN"/>
    <property type="match status" value="1"/>
</dbReference>
<reference evidence="8" key="1">
    <citation type="submission" date="2021-01" db="EMBL/GenBank/DDBJ databases">
        <authorList>
            <person name="Corre E."/>
            <person name="Pelletier E."/>
            <person name="Niang G."/>
            <person name="Scheremetjew M."/>
            <person name="Finn R."/>
            <person name="Kale V."/>
            <person name="Holt S."/>
            <person name="Cochrane G."/>
            <person name="Meng A."/>
            <person name="Brown T."/>
            <person name="Cohen L."/>
        </authorList>
    </citation>
    <scope>NUCLEOTIDE SEQUENCE</scope>
    <source>
        <strain evidence="8">UTEX LB 985</strain>
    </source>
</reference>
<keyword evidence="4" id="KW-0677">Repeat</keyword>
<dbReference type="PANTHER" id="PTHR46212:SF3">
    <property type="entry name" value="GH27120P"/>
    <property type="match status" value="1"/>
</dbReference>
<evidence type="ECO:0000259" key="7">
    <source>
        <dbReference type="PROSITE" id="PS50222"/>
    </source>
</evidence>
<feature type="domain" description="EF-hand" evidence="7">
    <location>
        <begin position="240"/>
        <end position="263"/>
    </location>
</feature>
<feature type="region of interest" description="Disordered" evidence="6">
    <location>
        <begin position="1"/>
        <end position="25"/>
    </location>
</feature>
<keyword evidence="3" id="KW-0479">Metal-binding</keyword>
<dbReference type="SUPFAM" id="SSF47473">
    <property type="entry name" value="EF-hand"/>
    <property type="match status" value="3"/>
</dbReference>
<dbReference type="GO" id="GO:0048306">
    <property type="term" value="F:calcium-dependent protein binding"/>
    <property type="evidence" value="ECO:0007669"/>
    <property type="project" value="UniProtKB-ARBA"/>
</dbReference>
<gene>
    <name evidence="8" type="ORF">CBRE1094_LOCUS43094</name>
</gene>
<dbReference type="EMBL" id="HBGU01078989">
    <property type="protein sequence ID" value="CAD9545574.1"/>
    <property type="molecule type" value="Transcribed_RNA"/>
</dbReference>